<comment type="caution">
    <text evidence="3">The sequence shown here is derived from an EMBL/GenBank/DDBJ whole genome shotgun (WGS) entry which is preliminary data.</text>
</comment>
<evidence type="ECO:0000259" key="2">
    <source>
        <dbReference type="PROSITE" id="PS50943"/>
    </source>
</evidence>
<dbReference type="InterPro" id="IPR001387">
    <property type="entry name" value="Cro/C1-type_HTH"/>
</dbReference>
<sequence>MAGDEPIAQVGHGRFGGDRNSDGGQHEFGGCQQFNGGQGAFGADRHFDGGRSESGGYPLAARLDFLFTTVRRPVTDKEQAAACRAAGDPDLPREWRSWSNAEFERALKDRNVSGCTRIYLGFLRAGQRDNPSLHVLQGIARIFEVPLAFLVEDVQPGRTLADHLAEWRRHRERSRAEALEALGPVEESLDVRLNRLFTVFRAENGHEYTDAEVAAAVGSTAEEIRSLRDGSAHDVGINVLRAVAGFFSVPARYLLGDPEDYRPLTTQLNTLATLVGVGPDVVALARALNDASPRTRRMVGEVVAALLREDALDDEDGGDEPR</sequence>
<organism evidence="3 4">
    <name type="scientific">Actinokineospora auranticolor</name>
    <dbReference type="NCBI Taxonomy" id="155976"/>
    <lineage>
        <taxon>Bacteria</taxon>
        <taxon>Bacillati</taxon>
        <taxon>Actinomycetota</taxon>
        <taxon>Actinomycetes</taxon>
        <taxon>Pseudonocardiales</taxon>
        <taxon>Pseudonocardiaceae</taxon>
        <taxon>Actinokineospora</taxon>
    </lineage>
</organism>
<reference evidence="3 4" key="1">
    <citation type="submission" date="2018-02" db="EMBL/GenBank/DDBJ databases">
        <title>Genomic Encyclopedia of Archaeal and Bacterial Type Strains, Phase II (KMG-II): from individual species to whole genera.</title>
        <authorList>
            <person name="Goeker M."/>
        </authorList>
    </citation>
    <scope>NUCLEOTIDE SEQUENCE [LARGE SCALE GENOMIC DNA]</scope>
    <source>
        <strain evidence="3 4">YU 961-1</strain>
    </source>
</reference>
<gene>
    <name evidence="3" type="ORF">CLV40_110255</name>
</gene>
<dbReference type="Proteomes" id="UP000239203">
    <property type="component" value="Unassembled WGS sequence"/>
</dbReference>
<feature type="domain" description="HTH cro/C1-type" evidence="2">
    <location>
        <begin position="126"/>
        <end position="150"/>
    </location>
</feature>
<dbReference type="EMBL" id="PTIX01000010">
    <property type="protein sequence ID" value="PPK66551.1"/>
    <property type="molecule type" value="Genomic_DNA"/>
</dbReference>
<name>A0A2S6GN44_9PSEU</name>
<dbReference type="RefSeq" id="WP_104480507.1">
    <property type="nucleotide sequence ID" value="NZ_CP154825.1"/>
</dbReference>
<dbReference type="Gene3D" id="1.10.260.40">
    <property type="entry name" value="lambda repressor-like DNA-binding domains"/>
    <property type="match status" value="2"/>
</dbReference>
<keyword evidence="4" id="KW-1185">Reference proteome</keyword>
<dbReference type="AlphaFoldDB" id="A0A2S6GN44"/>
<evidence type="ECO:0000313" key="3">
    <source>
        <dbReference type="EMBL" id="PPK66551.1"/>
    </source>
</evidence>
<dbReference type="InterPro" id="IPR010982">
    <property type="entry name" value="Lambda_DNA-bd_dom_sf"/>
</dbReference>
<evidence type="ECO:0000313" key="4">
    <source>
        <dbReference type="Proteomes" id="UP000239203"/>
    </source>
</evidence>
<dbReference type="GO" id="GO:0003677">
    <property type="term" value="F:DNA binding"/>
    <property type="evidence" value="ECO:0007669"/>
    <property type="project" value="InterPro"/>
</dbReference>
<accession>A0A2S6GN44</accession>
<feature type="compositionally biased region" description="Basic and acidic residues" evidence="1">
    <location>
        <begin position="15"/>
        <end position="25"/>
    </location>
</feature>
<evidence type="ECO:0000256" key="1">
    <source>
        <dbReference type="SAM" id="MobiDB-lite"/>
    </source>
</evidence>
<protein>
    <recommendedName>
        <fullName evidence="2">HTH cro/C1-type domain-containing protein</fullName>
    </recommendedName>
</protein>
<dbReference type="PROSITE" id="PS50943">
    <property type="entry name" value="HTH_CROC1"/>
    <property type="match status" value="1"/>
</dbReference>
<proteinExistence type="predicted"/>
<feature type="region of interest" description="Disordered" evidence="1">
    <location>
        <begin position="1"/>
        <end position="35"/>
    </location>
</feature>
<dbReference type="OrthoDB" id="3697550at2"/>